<dbReference type="EMBL" id="CADCVN010000454">
    <property type="protein sequence ID" value="CAA9485027.1"/>
    <property type="molecule type" value="Genomic_DNA"/>
</dbReference>
<dbReference type="AlphaFoldDB" id="A0A6J4RZA7"/>
<dbReference type="GO" id="GO:0022857">
    <property type="term" value="F:transmembrane transporter activity"/>
    <property type="evidence" value="ECO:0007669"/>
    <property type="project" value="TreeGrafter"/>
</dbReference>
<feature type="domain" description="MacB-like periplasmic core" evidence="8">
    <location>
        <begin position="409"/>
        <end position="572"/>
    </location>
</feature>
<evidence type="ECO:0000256" key="3">
    <source>
        <dbReference type="ARBA" id="ARBA00022692"/>
    </source>
</evidence>
<keyword evidence="3 6" id="KW-0812">Transmembrane</keyword>
<evidence type="ECO:0000256" key="5">
    <source>
        <dbReference type="ARBA" id="ARBA00023136"/>
    </source>
</evidence>
<dbReference type="PANTHER" id="PTHR30572">
    <property type="entry name" value="MEMBRANE COMPONENT OF TRANSPORTER-RELATED"/>
    <property type="match status" value="1"/>
</dbReference>
<dbReference type="PANTHER" id="PTHR30572:SF18">
    <property type="entry name" value="ABC-TYPE MACROLIDE FAMILY EXPORT SYSTEM PERMEASE COMPONENT 2"/>
    <property type="match status" value="1"/>
</dbReference>
<dbReference type="InterPro" id="IPR025857">
    <property type="entry name" value="MacB_PCD"/>
</dbReference>
<evidence type="ECO:0000256" key="2">
    <source>
        <dbReference type="ARBA" id="ARBA00022475"/>
    </source>
</evidence>
<feature type="transmembrane region" description="Helical" evidence="6">
    <location>
        <begin position="263"/>
        <end position="285"/>
    </location>
</feature>
<gene>
    <name evidence="9" type="ORF">AVDCRST_MAG96-1213</name>
</gene>
<evidence type="ECO:0000256" key="1">
    <source>
        <dbReference type="ARBA" id="ARBA00004651"/>
    </source>
</evidence>
<feature type="transmembrane region" description="Helical" evidence="6">
    <location>
        <begin position="686"/>
        <end position="708"/>
    </location>
</feature>
<feature type="transmembrane region" description="Helical" evidence="6">
    <location>
        <begin position="306"/>
        <end position="334"/>
    </location>
</feature>
<feature type="domain" description="ABC3 transporter permease C-terminal" evidence="7">
    <location>
        <begin position="646"/>
        <end position="758"/>
    </location>
</feature>
<feature type="domain" description="MacB-like periplasmic core" evidence="8">
    <location>
        <begin position="4"/>
        <end position="219"/>
    </location>
</feature>
<organism evidence="9">
    <name type="scientific">uncultured Segetibacter sp</name>
    <dbReference type="NCBI Taxonomy" id="481133"/>
    <lineage>
        <taxon>Bacteria</taxon>
        <taxon>Pseudomonadati</taxon>
        <taxon>Bacteroidota</taxon>
        <taxon>Chitinophagia</taxon>
        <taxon>Chitinophagales</taxon>
        <taxon>Chitinophagaceae</taxon>
        <taxon>Segetibacter</taxon>
        <taxon>environmental samples</taxon>
    </lineage>
</organism>
<evidence type="ECO:0000259" key="7">
    <source>
        <dbReference type="Pfam" id="PF02687"/>
    </source>
</evidence>
<evidence type="ECO:0000256" key="4">
    <source>
        <dbReference type="ARBA" id="ARBA00022989"/>
    </source>
</evidence>
<dbReference type="InterPro" id="IPR050250">
    <property type="entry name" value="Macrolide_Exporter_MacB"/>
</dbReference>
<evidence type="ECO:0008006" key="10">
    <source>
        <dbReference type="Google" id="ProtNLM"/>
    </source>
</evidence>
<evidence type="ECO:0000313" key="9">
    <source>
        <dbReference type="EMBL" id="CAA9485027.1"/>
    </source>
</evidence>
<evidence type="ECO:0000259" key="8">
    <source>
        <dbReference type="Pfam" id="PF12704"/>
    </source>
</evidence>
<keyword evidence="2" id="KW-1003">Cell membrane</keyword>
<feature type="transmembrane region" description="Helical" evidence="6">
    <location>
        <begin position="645"/>
        <end position="666"/>
    </location>
</feature>
<feature type="transmembrane region" description="Helical" evidence="6">
    <location>
        <begin position="354"/>
        <end position="376"/>
    </location>
</feature>
<proteinExistence type="predicted"/>
<dbReference type="InterPro" id="IPR003838">
    <property type="entry name" value="ABC3_permease_C"/>
</dbReference>
<dbReference type="Pfam" id="PF02687">
    <property type="entry name" value="FtsX"/>
    <property type="match status" value="2"/>
</dbReference>
<accession>A0A6J4RZA7</accession>
<protein>
    <recommendedName>
        <fullName evidence="10">ABC transporter, permease protein</fullName>
    </recommendedName>
</protein>
<keyword evidence="5 6" id="KW-0472">Membrane</keyword>
<dbReference type="Pfam" id="PF12704">
    <property type="entry name" value="MacB_PCD"/>
    <property type="match status" value="2"/>
</dbReference>
<reference evidence="9" key="1">
    <citation type="submission" date="2020-02" db="EMBL/GenBank/DDBJ databases">
        <authorList>
            <person name="Meier V. D."/>
        </authorList>
    </citation>
    <scope>NUCLEOTIDE SEQUENCE</scope>
    <source>
        <strain evidence="9">AVDCRST_MAG96</strain>
    </source>
</reference>
<keyword evidence="4 6" id="KW-1133">Transmembrane helix</keyword>
<feature type="domain" description="ABC3 transporter permease C-terminal" evidence="7">
    <location>
        <begin position="266"/>
        <end position="379"/>
    </location>
</feature>
<name>A0A6J4RZA7_9BACT</name>
<feature type="transmembrane region" description="Helical" evidence="6">
    <location>
        <begin position="397"/>
        <end position="420"/>
    </location>
</feature>
<sequence>MSTGLAGALLIYLWVSNELSVDKFHEKEGQLYQVLTNHETPQGIETGDMTPVPLAEALLTDMPEVDKAVVINDFRTWNNREGILSFGEKHLKVQGMHAGKEFFNVFSFPLLDGNPNQVLAEKSGIVISEELAKKLFRTSENAVGKILEWSHPGFEGTYKVSGVFAPQAISSMSPFDVVFSIDVLLEKQEMASEWDQSWGQTFVVLKKETNIREFNQKLKGYLKEKDEAMVNLPLLVQKYSDKYLYGQYENGVPVAGRMQYVKFFSLIALFILLIACVNFMNLATAKASLRLKEIGVKKAIGASRQALIIQYLSESMLLTMVSLLVAIILVVLLLPQFNGITGKHLQLMLNTRDIIIMLGIVVFTGLVSGLYPAFYLSGFNTITVLKNKLDTSVGELWIRKGLVVFQFSLAVIFIVGFLIIHKQIEYTQTKNLGYSKDNVITFKWQGKFDSSFEAFISEMKNIPGVVNATSMSGNIRNDVWGQSALSWRGQEADRGYTFKSPLVSYHFIQTLGIELLQGRTFQKNIKNERRNIILNEAAVKMMDLKDPVGQSIQWEEGSRTIIGVVKDFHYGSLHNKIEPLIFRFDSNGGNVLVKIKTGTEKSTLAQLKQFQAEFLPLYPFEFTFMDDDYRALYESESRIAVLSNYIAALAIIISCLGLFGLAAFTAERRRKEIGIRKVLGASRFSIVYLLSGDFTKLVLVSIFLSLPLSYLIIKNWLQNFEYRIDLEWWYFVGAGVAALLIAWLTVSTQAIRAASVNPAHILKDE</sequence>
<dbReference type="GO" id="GO:0005886">
    <property type="term" value="C:plasma membrane"/>
    <property type="evidence" value="ECO:0007669"/>
    <property type="project" value="UniProtKB-SubCell"/>
</dbReference>
<feature type="transmembrane region" description="Helical" evidence="6">
    <location>
        <begin position="728"/>
        <end position="746"/>
    </location>
</feature>
<comment type="subcellular location">
    <subcellularLocation>
        <location evidence="1">Cell membrane</location>
        <topology evidence="1">Multi-pass membrane protein</topology>
    </subcellularLocation>
</comment>
<evidence type="ECO:0000256" key="6">
    <source>
        <dbReference type="SAM" id="Phobius"/>
    </source>
</evidence>